<name>A0A0N4TH68_BRUPA</name>
<evidence type="ECO:0000313" key="1">
    <source>
        <dbReference type="EMBL" id="VDN88703.1"/>
    </source>
</evidence>
<accession>A0A0N4TH68</accession>
<dbReference type="Proteomes" id="UP000278627">
    <property type="component" value="Unassembled WGS sequence"/>
</dbReference>
<organism evidence="3">
    <name type="scientific">Brugia pahangi</name>
    <name type="common">Filarial nematode worm</name>
    <dbReference type="NCBI Taxonomy" id="6280"/>
    <lineage>
        <taxon>Eukaryota</taxon>
        <taxon>Metazoa</taxon>
        <taxon>Ecdysozoa</taxon>
        <taxon>Nematoda</taxon>
        <taxon>Chromadorea</taxon>
        <taxon>Rhabditida</taxon>
        <taxon>Spirurina</taxon>
        <taxon>Spiruromorpha</taxon>
        <taxon>Filarioidea</taxon>
        <taxon>Onchocercidae</taxon>
        <taxon>Brugia</taxon>
    </lineage>
</organism>
<proteinExistence type="predicted"/>
<sequence length="40" mass="4783">MRKGRKPAPAVRREINERLIEEIEQMAQQLSVCALFIFFY</sequence>
<protein>
    <submittedName>
        <fullName evidence="3">Transposase</fullName>
    </submittedName>
</protein>
<evidence type="ECO:0000313" key="2">
    <source>
        <dbReference type="Proteomes" id="UP000278627"/>
    </source>
</evidence>
<dbReference type="WBParaSite" id="BPAG_0000755601-mRNA-1">
    <property type="protein sequence ID" value="BPAG_0000755601-mRNA-1"/>
    <property type="gene ID" value="BPAG_0000755601"/>
</dbReference>
<evidence type="ECO:0000313" key="3">
    <source>
        <dbReference type="WBParaSite" id="BPAG_0000755601-mRNA-1"/>
    </source>
</evidence>
<gene>
    <name evidence="1" type="ORF">BPAG_LOCUS7517</name>
</gene>
<reference evidence="1 2" key="2">
    <citation type="submission" date="2018-11" db="EMBL/GenBank/DDBJ databases">
        <authorList>
            <consortium name="Pathogen Informatics"/>
        </authorList>
    </citation>
    <scope>NUCLEOTIDE SEQUENCE [LARGE SCALE GENOMIC DNA]</scope>
</reference>
<dbReference type="EMBL" id="UZAD01008634">
    <property type="protein sequence ID" value="VDN88703.1"/>
    <property type="molecule type" value="Genomic_DNA"/>
</dbReference>
<dbReference type="AlphaFoldDB" id="A0A0N4TH68"/>
<keyword evidence="2" id="KW-1185">Reference proteome</keyword>
<reference evidence="3" key="1">
    <citation type="submission" date="2017-02" db="UniProtKB">
        <authorList>
            <consortium name="WormBaseParasite"/>
        </authorList>
    </citation>
    <scope>IDENTIFICATION</scope>
</reference>